<gene>
    <name evidence="2" type="ORF">SAMN05444401_3944</name>
</gene>
<feature type="transmembrane region" description="Helical" evidence="1">
    <location>
        <begin position="43"/>
        <end position="61"/>
    </location>
</feature>
<feature type="transmembrane region" description="Helical" evidence="1">
    <location>
        <begin position="86"/>
        <end position="113"/>
    </location>
</feature>
<dbReference type="EMBL" id="FQZO01000008">
    <property type="protein sequence ID" value="SHJ81167.1"/>
    <property type="molecule type" value="Genomic_DNA"/>
</dbReference>
<keyword evidence="1" id="KW-0472">Membrane</keyword>
<dbReference type="RefSeq" id="WP_073010857.1">
    <property type="nucleotide sequence ID" value="NZ_FQZO01000008.1"/>
</dbReference>
<reference evidence="2 3" key="1">
    <citation type="submission" date="2016-11" db="EMBL/GenBank/DDBJ databases">
        <authorList>
            <person name="Jaros S."/>
            <person name="Januszkiewicz K."/>
            <person name="Wedrychowicz H."/>
        </authorList>
    </citation>
    <scope>NUCLEOTIDE SEQUENCE [LARGE SCALE GENOMIC DNA]</scope>
    <source>
        <strain evidence="2 3">DSM 21864</strain>
    </source>
</reference>
<feature type="transmembrane region" description="Helical" evidence="1">
    <location>
        <begin position="15"/>
        <end position="37"/>
    </location>
</feature>
<accession>A0A1M6MCN8</accession>
<protein>
    <submittedName>
        <fullName evidence="2">Uncharacterized protein</fullName>
    </submittedName>
</protein>
<keyword evidence="3" id="KW-1185">Reference proteome</keyword>
<evidence type="ECO:0000256" key="1">
    <source>
        <dbReference type="SAM" id="Phobius"/>
    </source>
</evidence>
<dbReference type="Proteomes" id="UP000184080">
    <property type="component" value="Unassembled WGS sequence"/>
</dbReference>
<keyword evidence="1" id="KW-1133">Transmembrane helix</keyword>
<proteinExistence type="predicted"/>
<evidence type="ECO:0000313" key="3">
    <source>
        <dbReference type="Proteomes" id="UP000184080"/>
    </source>
</evidence>
<dbReference type="AlphaFoldDB" id="A0A1M6MCN8"/>
<name>A0A1M6MCN8_9CLOT</name>
<evidence type="ECO:0000313" key="2">
    <source>
        <dbReference type="EMBL" id="SHJ81167.1"/>
    </source>
</evidence>
<dbReference type="STRING" id="1121298.SAMN05444401_3944"/>
<sequence>MKYLIKYELINSKKIITIMSILYVINMYFSLGLIPIREEANKFINPLNTIFVLIFIIWRGSKLIKDLNPEHNVIEHMISIDKDKFIIAKILSSIILFAPLFVIMLLIALVFGFKLF</sequence>
<organism evidence="2 3">
    <name type="scientific">Clostridium amylolyticum</name>
    <dbReference type="NCBI Taxonomy" id="1121298"/>
    <lineage>
        <taxon>Bacteria</taxon>
        <taxon>Bacillati</taxon>
        <taxon>Bacillota</taxon>
        <taxon>Clostridia</taxon>
        <taxon>Eubacteriales</taxon>
        <taxon>Clostridiaceae</taxon>
        <taxon>Clostridium</taxon>
    </lineage>
</organism>
<keyword evidence="1" id="KW-0812">Transmembrane</keyword>